<sequence length="238" mass="26090">MYPLTWMSSPSSYLAPSNALAAPNLSCERRDLAIANRAQHPVELQNLTFVIVGSLGALIWDILSNIKYEYFLLQRSRWSLSTVVYLLARISTIVGFVLGSLLISVDAPKCAPILAACSWMTSTSISLTTLLFFFRVRAPVKGVSRGHTQNLGKQPASGAETICVGVSSNLVTLITSMSTVPMVYDTLGFCAVSWRIFRNSHAEMSIKDGIRVVLRGETLPRFSRALLRDSQVCEHGCS</sequence>
<feature type="transmembrane region" description="Helical" evidence="1">
    <location>
        <begin position="111"/>
        <end position="134"/>
    </location>
</feature>
<gene>
    <name evidence="2" type="ORF">D9613_010319</name>
</gene>
<dbReference type="EMBL" id="JAACJL010000059">
    <property type="protein sequence ID" value="KAF4610026.1"/>
    <property type="molecule type" value="Genomic_DNA"/>
</dbReference>
<organism evidence="2 3">
    <name type="scientific">Agrocybe pediades</name>
    <dbReference type="NCBI Taxonomy" id="84607"/>
    <lineage>
        <taxon>Eukaryota</taxon>
        <taxon>Fungi</taxon>
        <taxon>Dikarya</taxon>
        <taxon>Basidiomycota</taxon>
        <taxon>Agaricomycotina</taxon>
        <taxon>Agaricomycetes</taxon>
        <taxon>Agaricomycetidae</taxon>
        <taxon>Agaricales</taxon>
        <taxon>Agaricineae</taxon>
        <taxon>Strophariaceae</taxon>
        <taxon>Agrocybe</taxon>
    </lineage>
</organism>
<reference evidence="2 3" key="1">
    <citation type="submission" date="2019-12" db="EMBL/GenBank/DDBJ databases">
        <authorList>
            <person name="Floudas D."/>
            <person name="Bentzer J."/>
            <person name="Ahren D."/>
            <person name="Johansson T."/>
            <person name="Persson P."/>
            <person name="Tunlid A."/>
        </authorList>
    </citation>
    <scope>NUCLEOTIDE SEQUENCE [LARGE SCALE GENOMIC DNA]</scope>
    <source>
        <strain evidence="2 3">CBS 102.39</strain>
    </source>
</reference>
<proteinExistence type="predicted"/>
<dbReference type="AlphaFoldDB" id="A0A8H4QG25"/>
<dbReference type="Proteomes" id="UP000521872">
    <property type="component" value="Unassembled WGS sequence"/>
</dbReference>
<feature type="transmembrane region" description="Helical" evidence="1">
    <location>
        <begin position="83"/>
        <end position="105"/>
    </location>
</feature>
<keyword evidence="1" id="KW-0472">Membrane</keyword>
<evidence type="ECO:0000313" key="3">
    <source>
        <dbReference type="Proteomes" id="UP000521872"/>
    </source>
</evidence>
<protein>
    <submittedName>
        <fullName evidence="2">Uncharacterized protein</fullName>
    </submittedName>
</protein>
<evidence type="ECO:0000313" key="2">
    <source>
        <dbReference type="EMBL" id="KAF4610026.1"/>
    </source>
</evidence>
<keyword evidence="1" id="KW-0812">Transmembrane</keyword>
<name>A0A8H4QG25_9AGAR</name>
<comment type="caution">
    <text evidence="2">The sequence shown here is derived from an EMBL/GenBank/DDBJ whole genome shotgun (WGS) entry which is preliminary data.</text>
</comment>
<keyword evidence="3" id="KW-1185">Reference proteome</keyword>
<evidence type="ECO:0000256" key="1">
    <source>
        <dbReference type="SAM" id="Phobius"/>
    </source>
</evidence>
<feature type="transmembrane region" description="Helical" evidence="1">
    <location>
        <begin position="45"/>
        <end position="63"/>
    </location>
</feature>
<keyword evidence="1" id="KW-1133">Transmembrane helix</keyword>
<accession>A0A8H4QG25</accession>